<reference evidence="1" key="2">
    <citation type="journal article" date="2015" name="Fish Shellfish Immunol.">
        <title>Early steps in the European eel (Anguilla anguilla)-Vibrio vulnificus interaction in the gills: Role of the RtxA13 toxin.</title>
        <authorList>
            <person name="Callol A."/>
            <person name="Pajuelo D."/>
            <person name="Ebbesson L."/>
            <person name="Teles M."/>
            <person name="MacKenzie S."/>
            <person name="Amaro C."/>
        </authorList>
    </citation>
    <scope>NUCLEOTIDE SEQUENCE</scope>
</reference>
<sequence length="10" mass="1081">MSKRICSAVS</sequence>
<name>A0A0E9UMN5_ANGAN</name>
<organism evidence="1">
    <name type="scientific">Anguilla anguilla</name>
    <name type="common">European freshwater eel</name>
    <name type="synonym">Muraena anguilla</name>
    <dbReference type="NCBI Taxonomy" id="7936"/>
    <lineage>
        <taxon>Eukaryota</taxon>
        <taxon>Metazoa</taxon>
        <taxon>Chordata</taxon>
        <taxon>Craniata</taxon>
        <taxon>Vertebrata</taxon>
        <taxon>Euteleostomi</taxon>
        <taxon>Actinopterygii</taxon>
        <taxon>Neopterygii</taxon>
        <taxon>Teleostei</taxon>
        <taxon>Anguilliformes</taxon>
        <taxon>Anguillidae</taxon>
        <taxon>Anguilla</taxon>
    </lineage>
</organism>
<reference evidence="1" key="1">
    <citation type="submission" date="2014-11" db="EMBL/GenBank/DDBJ databases">
        <authorList>
            <person name="Amaro Gonzalez C."/>
        </authorList>
    </citation>
    <scope>NUCLEOTIDE SEQUENCE</scope>
</reference>
<evidence type="ECO:0000313" key="1">
    <source>
        <dbReference type="EMBL" id="JAH66490.1"/>
    </source>
</evidence>
<dbReference type="EMBL" id="GBXM01042087">
    <property type="protein sequence ID" value="JAH66490.1"/>
    <property type="molecule type" value="Transcribed_RNA"/>
</dbReference>
<protein>
    <submittedName>
        <fullName evidence="1">Uncharacterized protein</fullName>
    </submittedName>
</protein>
<accession>A0A0E9UMN5</accession>
<proteinExistence type="predicted"/>